<name>A0A916TG77_9ACTN</name>
<feature type="transmembrane region" description="Helical" evidence="2">
    <location>
        <begin position="96"/>
        <end position="114"/>
    </location>
</feature>
<accession>A0A916TG77</accession>
<evidence type="ECO:0000259" key="3">
    <source>
        <dbReference type="Pfam" id="PF00892"/>
    </source>
</evidence>
<feature type="transmembrane region" description="Helical" evidence="2">
    <location>
        <begin position="302"/>
        <end position="320"/>
    </location>
</feature>
<dbReference type="PANTHER" id="PTHR22911:SF79">
    <property type="entry name" value="MOBA-LIKE NTP TRANSFERASE DOMAIN-CONTAINING PROTEIN"/>
    <property type="match status" value="1"/>
</dbReference>
<organism evidence="4 5">
    <name type="scientific">Gordonia jinhuaensis</name>
    <dbReference type="NCBI Taxonomy" id="1517702"/>
    <lineage>
        <taxon>Bacteria</taxon>
        <taxon>Bacillati</taxon>
        <taxon>Actinomycetota</taxon>
        <taxon>Actinomycetes</taxon>
        <taxon>Mycobacteriales</taxon>
        <taxon>Gordoniaceae</taxon>
        <taxon>Gordonia</taxon>
    </lineage>
</organism>
<feature type="transmembrane region" description="Helical" evidence="2">
    <location>
        <begin position="52"/>
        <end position="71"/>
    </location>
</feature>
<comment type="caution">
    <text evidence="4">The sequence shown here is derived from an EMBL/GenBank/DDBJ whole genome shotgun (WGS) entry which is preliminary data.</text>
</comment>
<feature type="transmembrane region" description="Helical" evidence="2">
    <location>
        <begin position="120"/>
        <end position="142"/>
    </location>
</feature>
<keyword evidence="2" id="KW-0472">Membrane</keyword>
<evidence type="ECO:0000313" key="4">
    <source>
        <dbReference type="EMBL" id="GGB44130.1"/>
    </source>
</evidence>
<dbReference type="PANTHER" id="PTHR22911">
    <property type="entry name" value="ACYL-MALONYL CONDENSING ENZYME-RELATED"/>
    <property type="match status" value="1"/>
</dbReference>
<dbReference type="SUPFAM" id="SSF103481">
    <property type="entry name" value="Multidrug resistance efflux transporter EmrE"/>
    <property type="match status" value="2"/>
</dbReference>
<dbReference type="AlphaFoldDB" id="A0A916TG77"/>
<reference evidence="4" key="1">
    <citation type="journal article" date="2014" name="Int. J. Syst. Evol. Microbiol.">
        <title>Complete genome sequence of Corynebacterium casei LMG S-19264T (=DSM 44701T), isolated from a smear-ripened cheese.</title>
        <authorList>
            <consortium name="US DOE Joint Genome Institute (JGI-PGF)"/>
            <person name="Walter F."/>
            <person name="Albersmeier A."/>
            <person name="Kalinowski J."/>
            <person name="Ruckert C."/>
        </authorList>
    </citation>
    <scope>NUCLEOTIDE SEQUENCE</scope>
    <source>
        <strain evidence="4">CGMCC 1.12827</strain>
    </source>
</reference>
<protein>
    <submittedName>
        <fullName evidence="4">Membrane protein</fullName>
    </submittedName>
</protein>
<evidence type="ECO:0000256" key="1">
    <source>
        <dbReference type="ARBA" id="ARBA00007362"/>
    </source>
</evidence>
<feature type="transmembrane region" description="Helical" evidence="2">
    <location>
        <begin position="247"/>
        <end position="269"/>
    </location>
</feature>
<feature type="domain" description="EamA" evidence="3">
    <location>
        <begin position="23"/>
        <end position="165"/>
    </location>
</feature>
<feature type="transmembrane region" description="Helical" evidence="2">
    <location>
        <begin position="276"/>
        <end position="296"/>
    </location>
</feature>
<dbReference type="RefSeq" id="WP_229742851.1">
    <property type="nucleotide sequence ID" value="NZ_BMGC01000037.1"/>
</dbReference>
<dbReference type="EMBL" id="BMGC01000037">
    <property type="protein sequence ID" value="GGB44130.1"/>
    <property type="molecule type" value="Genomic_DNA"/>
</dbReference>
<dbReference type="Pfam" id="PF00892">
    <property type="entry name" value="EamA"/>
    <property type="match status" value="2"/>
</dbReference>
<dbReference type="InterPro" id="IPR000620">
    <property type="entry name" value="EamA_dom"/>
</dbReference>
<feature type="transmembrane region" description="Helical" evidence="2">
    <location>
        <begin position="206"/>
        <end position="227"/>
    </location>
</feature>
<feature type="transmembrane region" description="Helical" evidence="2">
    <location>
        <begin position="149"/>
        <end position="169"/>
    </location>
</feature>
<feature type="transmembrane region" description="Helical" evidence="2">
    <location>
        <begin position="175"/>
        <end position="194"/>
    </location>
</feature>
<gene>
    <name evidence="4" type="ORF">GCM10011489_34550</name>
</gene>
<dbReference type="GO" id="GO:0016020">
    <property type="term" value="C:membrane"/>
    <property type="evidence" value="ECO:0007669"/>
    <property type="project" value="InterPro"/>
</dbReference>
<keyword evidence="2" id="KW-0812">Transmembrane</keyword>
<keyword evidence="2" id="KW-1133">Transmembrane helix</keyword>
<feature type="transmembrane region" description="Helical" evidence="2">
    <location>
        <begin position="21"/>
        <end position="46"/>
    </location>
</feature>
<feature type="domain" description="EamA" evidence="3">
    <location>
        <begin position="176"/>
        <end position="316"/>
    </location>
</feature>
<evidence type="ECO:0000256" key="2">
    <source>
        <dbReference type="SAM" id="Phobius"/>
    </source>
</evidence>
<sequence length="347" mass="35390">MAQMTHDTIRLGGRDAAHRARVGFTFAVVSALSFGLSGALATPLLASGWSPGAVVAIRIGVGCLVLLPFAARDLGGWSAMRVPTLRSIVVGHGRTIAAYGLLGIAGAQFCYFSAIQRMDVGPALLIEYTAPVVVIAWMWAVHRQRPSRWAFLGVAICAVGLVLVLDLIGRTSVDLVGALWAGAAMVGAAGYFIISAHTDDSLPPSVLATAGMVFAVALLGILGVVGVLPMSVGAASVHFAGFDESTWVVLIVLGVITAATAYLTGIAAARRLGARLASLFALLEVVAAVVWAAALLGQIPTAAQFVGGALIILGVIAAKIGEQGSPSAIAEICAVTLDGEEQAGRSS</sequence>
<evidence type="ECO:0000313" key="5">
    <source>
        <dbReference type="Proteomes" id="UP000621454"/>
    </source>
</evidence>
<comment type="similarity">
    <text evidence="1">Belongs to the EamA transporter family.</text>
</comment>
<dbReference type="InterPro" id="IPR037185">
    <property type="entry name" value="EmrE-like"/>
</dbReference>
<reference evidence="4" key="2">
    <citation type="submission" date="2020-09" db="EMBL/GenBank/DDBJ databases">
        <authorList>
            <person name="Sun Q."/>
            <person name="Zhou Y."/>
        </authorList>
    </citation>
    <scope>NUCLEOTIDE SEQUENCE</scope>
    <source>
        <strain evidence="4">CGMCC 1.12827</strain>
    </source>
</reference>
<keyword evidence="5" id="KW-1185">Reference proteome</keyword>
<dbReference type="Proteomes" id="UP000621454">
    <property type="component" value="Unassembled WGS sequence"/>
</dbReference>
<proteinExistence type="inferred from homology"/>